<dbReference type="GO" id="GO:0005829">
    <property type="term" value="C:cytosol"/>
    <property type="evidence" value="ECO:0007669"/>
    <property type="project" value="GOC"/>
</dbReference>
<dbReference type="SMART" id="SM00320">
    <property type="entry name" value="WD40"/>
    <property type="match status" value="4"/>
</dbReference>
<feature type="compositionally biased region" description="Basic and acidic residues" evidence="3">
    <location>
        <begin position="1052"/>
        <end position="1064"/>
    </location>
</feature>
<proteinExistence type="inferred from homology"/>
<sequence length="1089" mass="123061">MDLNSPQFNAELYVQDLLRRKGLEELVAVEQDMVNNVRRLDSEMQSLVYENYSKFLNATSTVRDVQNRLNDTQNGMRDLSTRMKHITVLSNSLTEKFSKNCETVKRLNDAKDAVKRLEFLIKVPQILQESVKNRELAKAVDTYIAFQPKIQKFGYLQSLKGIAKDTDHIIRDLKTKLHESLKGRLISAEETIESVTLLKRLGEQENELEKILLVNWEAEIGLELNQLETNSAIRDGGRFKDIFEFVDIGCCHFLTNLSLMASTFLQLFAKQTSKAELVHLLERVMGRFELIVCGRFEYEESVSECALFVKALDRIFRKISVLSRLSSGYNFLRFNAELVQRSARHQIANCRRNILNSVQKTNIDIFTNLLNSPPSLSSSQSDTGRTFRASSLFQSDRNELLKKTLETLENGFIHSVKGALAALLMFTASDIIFSTIPHFQPLFGFDVHEQIISNEKGEQATGKAVELVVLATFLRNLHLKHLEYLMELCQEQYRLSEFAAEQQTHSLTPIGDLANPLKRTVDDLLRKYVEAQSKELIQLAGRSIELFDWNGCTESPRHVRSLVKHLALSVEEMNRDLCTFMDDGGLAKLKERTPDSLRGYATMRRAASAASSVYNDASSVSSGGIVERLWGDTETPEEGVGILSAETVATMTMEFRRDVVMGAIVRLLLLAFCDFVRAQKFSRQGFEQLQVDCAYVRQRLWYFVADEHMLNTCIEDIVTAAVNQCAQPKLLDPAIVDLIVAFESVVVSIFSLSLHGENGSVQCFSFETQRRITPSMGHFIKFSELWRKRMKKAVRAVQISEDGASLYATSSNRAICLFDIETGQRVRCIREGHKSRPNAIELLPWGQRQFATGTENGEIKTWDFGQSKPNVHTFKEQEDIINSLHFWRNNLLAASGDGTLAAYDTQKGKMRVKSETMHSELLSLAVTERFTYVGAADGHIEVFNNGQFGNIRERVDTPFLMGVERIVVLRNNLLLASASTAEEMRFLHVNPNKTLCGIPRPGGVDVLAKTADGTSLITTSADGTRLNFYSTEELVKDIPALTAQDMRGFKRSQREERKRKRADEDGFFGDLLSDVETGRADESASDEEQ</sequence>
<dbReference type="SUPFAM" id="SSF50978">
    <property type="entry name" value="WD40 repeat-like"/>
    <property type="match status" value="1"/>
</dbReference>
<dbReference type="InterPro" id="IPR014812">
    <property type="entry name" value="Vps51"/>
</dbReference>
<dbReference type="InterPro" id="IPR001680">
    <property type="entry name" value="WD40_rpt"/>
</dbReference>
<dbReference type="GO" id="GO:0000938">
    <property type="term" value="C:GARP complex"/>
    <property type="evidence" value="ECO:0007669"/>
    <property type="project" value="TreeGrafter"/>
</dbReference>
<evidence type="ECO:0000256" key="1">
    <source>
        <dbReference type="ARBA" id="ARBA00006080"/>
    </source>
</evidence>
<dbReference type="PANTHER" id="PTHR15954">
    <property type="entry name" value="VACUOLAR PROTEIN SORTING-ASSOCIATED PROTEIN 51 HOMOLOG"/>
    <property type="match status" value="1"/>
</dbReference>
<dbReference type="GO" id="GO:0016020">
    <property type="term" value="C:membrane"/>
    <property type="evidence" value="ECO:0007669"/>
    <property type="project" value="TreeGrafter"/>
</dbReference>
<protein>
    <recommendedName>
        <fullName evidence="2">Vacuolar protein sorting-associated protein 51 homolog</fullName>
    </recommendedName>
</protein>
<dbReference type="PANTHER" id="PTHR15954:SF4">
    <property type="entry name" value="VACUOLAR PROTEIN SORTING-ASSOCIATED PROTEIN 51 HOMOLOG"/>
    <property type="match status" value="1"/>
</dbReference>
<dbReference type="WBParaSite" id="Gr19_v10_g11324.t1">
    <property type="protein sequence ID" value="Gr19_v10_g11324.t1"/>
    <property type="gene ID" value="Gr19_v10_g11324"/>
</dbReference>
<organism evidence="4 5">
    <name type="scientific">Globodera rostochiensis</name>
    <name type="common">Golden nematode worm</name>
    <name type="synonym">Heterodera rostochiensis</name>
    <dbReference type="NCBI Taxonomy" id="31243"/>
    <lineage>
        <taxon>Eukaryota</taxon>
        <taxon>Metazoa</taxon>
        <taxon>Ecdysozoa</taxon>
        <taxon>Nematoda</taxon>
        <taxon>Chromadorea</taxon>
        <taxon>Rhabditida</taxon>
        <taxon>Tylenchina</taxon>
        <taxon>Tylenchomorpha</taxon>
        <taxon>Tylenchoidea</taxon>
        <taxon>Heteroderidae</taxon>
        <taxon>Heteroderinae</taxon>
        <taxon>Globodera</taxon>
    </lineage>
</organism>
<feature type="region of interest" description="Disordered" evidence="3">
    <location>
        <begin position="1047"/>
        <end position="1089"/>
    </location>
</feature>
<evidence type="ECO:0000313" key="4">
    <source>
        <dbReference type="Proteomes" id="UP000887572"/>
    </source>
</evidence>
<comment type="similarity">
    <text evidence="1">Belongs to the VPS51 family.</text>
</comment>
<dbReference type="GO" id="GO:0048193">
    <property type="term" value="P:Golgi vesicle transport"/>
    <property type="evidence" value="ECO:0007669"/>
    <property type="project" value="TreeGrafter"/>
</dbReference>
<accession>A0A914GUI7</accession>
<dbReference type="GO" id="GO:1990745">
    <property type="term" value="C:EARP complex"/>
    <property type="evidence" value="ECO:0007669"/>
    <property type="project" value="TreeGrafter"/>
</dbReference>
<keyword evidence="4" id="KW-1185">Reference proteome</keyword>
<dbReference type="GO" id="GO:0007030">
    <property type="term" value="P:Golgi organization"/>
    <property type="evidence" value="ECO:0007669"/>
    <property type="project" value="TreeGrafter"/>
</dbReference>
<dbReference type="Gene3D" id="2.130.10.10">
    <property type="entry name" value="YVTN repeat-like/Quinoprotein amine dehydrogenase"/>
    <property type="match status" value="1"/>
</dbReference>
<reference evidence="5" key="1">
    <citation type="submission" date="2022-11" db="UniProtKB">
        <authorList>
            <consortium name="WormBaseParasite"/>
        </authorList>
    </citation>
    <scope>IDENTIFICATION</scope>
</reference>
<dbReference type="GO" id="GO:0007041">
    <property type="term" value="P:lysosomal transport"/>
    <property type="evidence" value="ECO:0007669"/>
    <property type="project" value="TreeGrafter"/>
</dbReference>
<evidence type="ECO:0000313" key="5">
    <source>
        <dbReference type="WBParaSite" id="Gr19_v10_g11324.t1"/>
    </source>
</evidence>
<dbReference type="Proteomes" id="UP000887572">
    <property type="component" value="Unplaced"/>
</dbReference>
<dbReference type="AlphaFoldDB" id="A0A914GUI7"/>
<dbReference type="GO" id="GO:0032456">
    <property type="term" value="P:endocytic recycling"/>
    <property type="evidence" value="ECO:0007669"/>
    <property type="project" value="TreeGrafter"/>
</dbReference>
<evidence type="ECO:0000256" key="2">
    <source>
        <dbReference type="ARBA" id="ARBA00016122"/>
    </source>
</evidence>
<name>A0A914GUI7_GLORO</name>
<dbReference type="InterPro" id="IPR015943">
    <property type="entry name" value="WD40/YVTN_repeat-like_dom_sf"/>
</dbReference>
<dbReference type="GO" id="GO:0042147">
    <property type="term" value="P:retrograde transport, endosome to Golgi"/>
    <property type="evidence" value="ECO:0007669"/>
    <property type="project" value="TreeGrafter"/>
</dbReference>
<evidence type="ECO:0000256" key="3">
    <source>
        <dbReference type="SAM" id="MobiDB-lite"/>
    </source>
</evidence>
<dbReference type="InterPro" id="IPR036322">
    <property type="entry name" value="WD40_repeat_dom_sf"/>
</dbReference>
<dbReference type="Pfam" id="PF08700">
    <property type="entry name" value="VPS51_Exo84_N"/>
    <property type="match status" value="1"/>
</dbReference>